<feature type="domain" description="Myotubularin phosphatase" evidence="2">
    <location>
        <begin position="80"/>
        <end position="385"/>
    </location>
</feature>
<dbReference type="Pfam" id="PF06602">
    <property type="entry name" value="Myotub-related"/>
    <property type="match status" value="2"/>
</dbReference>
<keyword evidence="3" id="KW-1185">Reference proteome</keyword>
<evidence type="ECO:0000313" key="4">
    <source>
        <dbReference type="WBParaSite" id="nRc.2.0.1.t26065-RA"/>
    </source>
</evidence>
<dbReference type="InterPro" id="IPR029021">
    <property type="entry name" value="Prot-tyrosine_phosphatase-like"/>
</dbReference>
<dbReference type="GO" id="GO:0019903">
    <property type="term" value="F:protein phosphatase binding"/>
    <property type="evidence" value="ECO:0007669"/>
    <property type="project" value="TreeGrafter"/>
</dbReference>
<dbReference type="GO" id="GO:0005737">
    <property type="term" value="C:cytoplasm"/>
    <property type="evidence" value="ECO:0007669"/>
    <property type="project" value="TreeGrafter"/>
</dbReference>
<name>A0A915JIU4_ROMCU</name>
<dbReference type="SUPFAM" id="SSF52799">
    <property type="entry name" value="(Phosphotyrosine protein) phosphatases II"/>
    <property type="match status" value="1"/>
</dbReference>
<organism evidence="3 4">
    <name type="scientific">Romanomermis culicivorax</name>
    <name type="common">Nematode worm</name>
    <dbReference type="NCBI Taxonomy" id="13658"/>
    <lineage>
        <taxon>Eukaryota</taxon>
        <taxon>Metazoa</taxon>
        <taxon>Ecdysozoa</taxon>
        <taxon>Nematoda</taxon>
        <taxon>Enoplea</taxon>
        <taxon>Dorylaimia</taxon>
        <taxon>Mermithida</taxon>
        <taxon>Mermithoidea</taxon>
        <taxon>Mermithidae</taxon>
        <taxon>Romanomermis</taxon>
    </lineage>
</organism>
<evidence type="ECO:0000256" key="1">
    <source>
        <dbReference type="ARBA" id="ARBA00007471"/>
    </source>
</evidence>
<dbReference type="WBParaSite" id="nRc.2.0.1.t26065-RA">
    <property type="protein sequence ID" value="nRc.2.0.1.t26065-RA"/>
    <property type="gene ID" value="nRc.2.0.1.g26065"/>
</dbReference>
<dbReference type="GO" id="GO:0046856">
    <property type="term" value="P:phosphatidylinositol dephosphorylation"/>
    <property type="evidence" value="ECO:0007669"/>
    <property type="project" value="TreeGrafter"/>
</dbReference>
<protein>
    <submittedName>
        <fullName evidence="4">Myotubularin phosphatase domain-containing protein</fullName>
    </submittedName>
</protein>
<evidence type="ECO:0000259" key="2">
    <source>
        <dbReference type="PROSITE" id="PS51339"/>
    </source>
</evidence>
<proteinExistence type="inferred from homology"/>
<evidence type="ECO:0000313" key="3">
    <source>
        <dbReference type="Proteomes" id="UP000887565"/>
    </source>
</evidence>
<dbReference type="InterPro" id="IPR010569">
    <property type="entry name" value="Myotubularin-like_Pase_dom"/>
</dbReference>
<accession>A0A915JIU4</accession>
<sequence length="385" mass="43813">VVLHKCIDIVLFEPKSLPNVGAVLTLKCKNFSVLYIDCSASIDDCLQITKSLEVLSNLANVKLHYPFFYQCNFRICEDGWNSFNLDENEFIRLLSQSDFWRVSDVNRNFAVCSSYPEQVVVPKSVSDDILKSSALFREGGRFPAVIVRCSQPFAGNGNRRCKEDETLLNAMLNSSNKGYIIDTRSQAFAQAAKVKDPDPNPADDNAGQRFIHGCRHKVTKNMIFPSFCRALLLCKLSAPPVVHFVDLHVDFPIATLPATECPTSYGYEPEMHYPRWKRIHRATPRFAQLQESLVKLIDAALKLYFLGHNPCVFLLFDRVELSRSFLRRSERYACNDNDISPEKWISKLNSSSWLQNISDLLNCACIAAQCADREGQFEEYFKSCM</sequence>
<dbReference type="Proteomes" id="UP000887565">
    <property type="component" value="Unplaced"/>
</dbReference>
<dbReference type="PANTHER" id="PTHR10807:SF73">
    <property type="entry name" value="LD06050P"/>
    <property type="match status" value="1"/>
</dbReference>
<dbReference type="GO" id="GO:0010507">
    <property type="term" value="P:negative regulation of autophagy"/>
    <property type="evidence" value="ECO:0007669"/>
    <property type="project" value="TreeGrafter"/>
</dbReference>
<dbReference type="PROSITE" id="PS51339">
    <property type="entry name" value="PPASE_MYOTUBULARIN"/>
    <property type="match status" value="1"/>
</dbReference>
<dbReference type="PANTHER" id="PTHR10807">
    <property type="entry name" value="MYOTUBULARIN-RELATED"/>
    <property type="match status" value="1"/>
</dbReference>
<dbReference type="InterPro" id="IPR030564">
    <property type="entry name" value="Myotubularin"/>
</dbReference>
<comment type="similarity">
    <text evidence="1">Belongs to the protein-tyrosine phosphatase family. Non-receptor class myotubularin subfamily.</text>
</comment>
<dbReference type="OMA" id="EVKTKTH"/>
<dbReference type="AlphaFoldDB" id="A0A915JIU4"/>
<reference evidence="4" key="1">
    <citation type="submission" date="2022-11" db="UniProtKB">
        <authorList>
            <consortium name="WormBaseParasite"/>
        </authorList>
    </citation>
    <scope>IDENTIFICATION</scope>
</reference>